<keyword evidence="2" id="KW-1185">Reference proteome</keyword>
<gene>
    <name evidence="1" type="ORF">HK100_012393</name>
</gene>
<dbReference type="EMBL" id="JADGJH010000882">
    <property type="protein sequence ID" value="KAJ3121405.1"/>
    <property type="molecule type" value="Genomic_DNA"/>
</dbReference>
<dbReference type="Proteomes" id="UP001211907">
    <property type="component" value="Unassembled WGS sequence"/>
</dbReference>
<sequence length="216" mass="23925">MAKLGQSDYENRLVMAAHCLITTPTSHRIAFFDTRRCICGKATPDDSLYCSVDCKYEDDVVRVSADSDSAVHVAVQLEPQNGLQQMFANTISNSTTTTASAGSMHSINTSFTNATGTGNTRFSMLLQKQQPFQQQHYNNYPRSQTCVPFVKTFDLISSYNRNYFLAMTKKVTAVATVAPFASFNGDDDNDDDCPVLLAPTPMYKKPKMVSFLNAYS</sequence>
<evidence type="ECO:0000313" key="1">
    <source>
        <dbReference type="EMBL" id="KAJ3121405.1"/>
    </source>
</evidence>
<organism evidence="1 2">
    <name type="scientific">Physocladia obscura</name>
    <dbReference type="NCBI Taxonomy" id="109957"/>
    <lineage>
        <taxon>Eukaryota</taxon>
        <taxon>Fungi</taxon>
        <taxon>Fungi incertae sedis</taxon>
        <taxon>Chytridiomycota</taxon>
        <taxon>Chytridiomycota incertae sedis</taxon>
        <taxon>Chytridiomycetes</taxon>
        <taxon>Chytridiales</taxon>
        <taxon>Chytriomycetaceae</taxon>
        <taxon>Physocladia</taxon>
    </lineage>
</organism>
<dbReference type="AlphaFoldDB" id="A0AAD5T1J5"/>
<evidence type="ECO:0000313" key="2">
    <source>
        <dbReference type="Proteomes" id="UP001211907"/>
    </source>
</evidence>
<comment type="caution">
    <text evidence="1">The sequence shown here is derived from an EMBL/GenBank/DDBJ whole genome shotgun (WGS) entry which is preliminary data.</text>
</comment>
<reference evidence="1" key="1">
    <citation type="submission" date="2020-05" db="EMBL/GenBank/DDBJ databases">
        <title>Phylogenomic resolution of chytrid fungi.</title>
        <authorList>
            <person name="Stajich J.E."/>
            <person name="Amses K."/>
            <person name="Simmons R."/>
            <person name="Seto K."/>
            <person name="Myers J."/>
            <person name="Bonds A."/>
            <person name="Quandt C.A."/>
            <person name="Barry K."/>
            <person name="Liu P."/>
            <person name="Grigoriev I."/>
            <person name="Longcore J.E."/>
            <person name="James T.Y."/>
        </authorList>
    </citation>
    <scope>NUCLEOTIDE SEQUENCE</scope>
    <source>
        <strain evidence="1">JEL0513</strain>
    </source>
</reference>
<protein>
    <submittedName>
        <fullName evidence="1">Uncharacterized protein</fullName>
    </submittedName>
</protein>
<accession>A0AAD5T1J5</accession>
<proteinExistence type="predicted"/>
<name>A0AAD5T1J5_9FUNG</name>